<dbReference type="Gene3D" id="3.10.430.100">
    <property type="entry name" value="Ribosomal protein L9, C-terminal domain"/>
    <property type="match status" value="1"/>
</dbReference>
<feature type="domain" description="Ribosomal protein L9" evidence="8">
    <location>
        <begin position="13"/>
        <end position="40"/>
    </location>
</feature>
<dbReference type="InterPro" id="IPR020594">
    <property type="entry name" value="Ribosomal_bL9_bac/chp"/>
</dbReference>
<evidence type="ECO:0000313" key="10">
    <source>
        <dbReference type="Proteomes" id="UP000249451"/>
    </source>
</evidence>
<evidence type="ECO:0000256" key="1">
    <source>
        <dbReference type="ARBA" id="ARBA00010605"/>
    </source>
</evidence>
<organism evidence="9 10">
    <name type="scientific">Corynebacterium urealyticum</name>
    <dbReference type="NCBI Taxonomy" id="43771"/>
    <lineage>
        <taxon>Bacteria</taxon>
        <taxon>Bacillati</taxon>
        <taxon>Actinomycetota</taxon>
        <taxon>Actinomycetes</taxon>
        <taxon>Mycobacteriales</taxon>
        <taxon>Corynebacteriaceae</taxon>
        <taxon>Corynebacterium</taxon>
    </lineage>
</organism>
<dbReference type="Pfam" id="PF03948">
    <property type="entry name" value="Ribosomal_L9_C"/>
    <property type="match status" value="1"/>
</dbReference>
<keyword evidence="4 7" id="KW-0689">Ribosomal protein</keyword>
<dbReference type="SMR" id="A0A2W5B9P4"/>
<comment type="function">
    <text evidence="7">Binds to the 23S rRNA.</text>
</comment>
<keyword evidence="5 7" id="KW-0687">Ribonucleoprotein</keyword>
<evidence type="ECO:0000313" key="9">
    <source>
        <dbReference type="EMBL" id="PZP02128.1"/>
    </source>
</evidence>
<evidence type="ECO:0000256" key="6">
    <source>
        <dbReference type="ARBA" id="ARBA00035292"/>
    </source>
</evidence>
<dbReference type="RefSeq" id="WP_012361209.1">
    <property type="nucleotide sequence ID" value="NZ_CP065982.1"/>
</dbReference>
<dbReference type="GO" id="GO:0005840">
    <property type="term" value="C:ribosome"/>
    <property type="evidence" value="ECO:0007669"/>
    <property type="project" value="UniProtKB-KW"/>
</dbReference>
<dbReference type="OMA" id="FAIRWTK"/>
<dbReference type="PANTHER" id="PTHR21368">
    <property type="entry name" value="50S RIBOSOMAL PROTEIN L9"/>
    <property type="match status" value="1"/>
</dbReference>
<dbReference type="SUPFAM" id="SSF55658">
    <property type="entry name" value="L9 N-domain-like"/>
    <property type="match status" value="1"/>
</dbReference>
<sequence>MKLILTTAVDKLGVPGDIVEVKAGYGRNYLLPRGYAIVATRGAEKQIKDIQRAKADRVIRDQEHAEAVKAELEALSAVQVPVRTAQGGKLFGSVTSADVVAAVERAGGPKLDKHAIKLPKNSIKNTGKYAVDVKLVSGMTANLEFAVVDADK</sequence>
<dbReference type="FunFam" id="3.40.5.10:FF:000003">
    <property type="entry name" value="50S ribosomal protein L9"/>
    <property type="match status" value="1"/>
</dbReference>
<dbReference type="GO" id="GO:0003735">
    <property type="term" value="F:structural constituent of ribosome"/>
    <property type="evidence" value="ECO:0007669"/>
    <property type="project" value="InterPro"/>
</dbReference>
<dbReference type="Gene3D" id="3.40.5.10">
    <property type="entry name" value="Ribosomal protein L9, N-terminal domain"/>
    <property type="match status" value="1"/>
</dbReference>
<comment type="similarity">
    <text evidence="1 7">Belongs to the bacterial ribosomal protein bL9 family.</text>
</comment>
<evidence type="ECO:0000256" key="4">
    <source>
        <dbReference type="ARBA" id="ARBA00022980"/>
    </source>
</evidence>
<evidence type="ECO:0000259" key="8">
    <source>
        <dbReference type="PROSITE" id="PS00651"/>
    </source>
</evidence>
<dbReference type="InterPro" id="IPR036935">
    <property type="entry name" value="Ribosomal_bL9_N_sf"/>
</dbReference>
<evidence type="ECO:0000256" key="5">
    <source>
        <dbReference type="ARBA" id="ARBA00023274"/>
    </source>
</evidence>
<dbReference type="InterPro" id="IPR036791">
    <property type="entry name" value="Ribosomal_bL9_C_sf"/>
</dbReference>
<dbReference type="SUPFAM" id="SSF55653">
    <property type="entry name" value="Ribosomal protein L9 C-domain"/>
    <property type="match status" value="1"/>
</dbReference>
<dbReference type="Proteomes" id="UP000249451">
    <property type="component" value="Unassembled WGS sequence"/>
</dbReference>
<evidence type="ECO:0000256" key="7">
    <source>
        <dbReference type="HAMAP-Rule" id="MF_00503"/>
    </source>
</evidence>
<gene>
    <name evidence="7" type="primary">rplI</name>
    <name evidence="9" type="ORF">DI609_02850</name>
</gene>
<dbReference type="InterPro" id="IPR009027">
    <property type="entry name" value="Ribosomal_bL9/RNase_H1_N"/>
</dbReference>
<dbReference type="InterPro" id="IPR020070">
    <property type="entry name" value="Ribosomal_bL9_N"/>
</dbReference>
<keyword evidence="2 7" id="KW-0699">rRNA-binding</keyword>
<reference evidence="9 10" key="1">
    <citation type="submission" date="2017-11" db="EMBL/GenBank/DDBJ databases">
        <title>Infants hospitalized years apart are colonized by the same room-sourced microbial strains.</title>
        <authorList>
            <person name="Brooks B."/>
            <person name="Olm M.R."/>
            <person name="Firek B.A."/>
            <person name="Baker R."/>
            <person name="Thomas B.C."/>
            <person name="Morowitz M.J."/>
            <person name="Banfield J.F."/>
        </authorList>
    </citation>
    <scope>NUCLEOTIDE SEQUENCE [LARGE SCALE GENOMIC DNA]</scope>
    <source>
        <strain evidence="9">S2_012_000_R3_87</strain>
    </source>
</reference>
<keyword evidence="3 7" id="KW-0694">RNA-binding</keyword>
<dbReference type="GO" id="GO:0006412">
    <property type="term" value="P:translation"/>
    <property type="evidence" value="ECO:0007669"/>
    <property type="project" value="UniProtKB-UniRule"/>
</dbReference>
<comment type="caution">
    <text evidence="9">The sequence shown here is derived from an EMBL/GenBank/DDBJ whole genome shotgun (WGS) entry which is preliminary data.</text>
</comment>
<dbReference type="HAMAP" id="MF_00503">
    <property type="entry name" value="Ribosomal_bL9"/>
    <property type="match status" value="1"/>
</dbReference>
<name>A0A2W5B9P4_9CORY</name>
<dbReference type="InterPro" id="IPR020069">
    <property type="entry name" value="Ribosomal_bL9_C"/>
</dbReference>
<dbReference type="NCBIfam" id="TIGR00158">
    <property type="entry name" value="L9"/>
    <property type="match status" value="1"/>
</dbReference>
<dbReference type="EMBL" id="QFNY01000044">
    <property type="protein sequence ID" value="PZP02128.1"/>
    <property type="molecule type" value="Genomic_DNA"/>
</dbReference>
<evidence type="ECO:0000256" key="2">
    <source>
        <dbReference type="ARBA" id="ARBA00022730"/>
    </source>
</evidence>
<dbReference type="PROSITE" id="PS00651">
    <property type="entry name" value="RIBOSOMAL_L9"/>
    <property type="match status" value="1"/>
</dbReference>
<dbReference type="InterPro" id="IPR000244">
    <property type="entry name" value="Ribosomal_bL9"/>
</dbReference>
<dbReference type="GeneID" id="60604762"/>
<evidence type="ECO:0000256" key="3">
    <source>
        <dbReference type="ARBA" id="ARBA00022884"/>
    </source>
</evidence>
<dbReference type="AlphaFoldDB" id="A0A2W5B9P4"/>
<accession>A0A2W5B9P4</accession>
<dbReference type="GO" id="GO:0019843">
    <property type="term" value="F:rRNA binding"/>
    <property type="evidence" value="ECO:0007669"/>
    <property type="project" value="UniProtKB-UniRule"/>
</dbReference>
<dbReference type="Pfam" id="PF01281">
    <property type="entry name" value="Ribosomal_L9_N"/>
    <property type="match status" value="1"/>
</dbReference>
<proteinExistence type="inferred from homology"/>
<protein>
    <recommendedName>
        <fullName evidence="6 7">Large ribosomal subunit protein bL9</fullName>
    </recommendedName>
</protein>
<dbReference type="GO" id="GO:1990904">
    <property type="term" value="C:ribonucleoprotein complex"/>
    <property type="evidence" value="ECO:0007669"/>
    <property type="project" value="UniProtKB-KW"/>
</dbReference>